<keyword evidence="3" id="KW-1185">Reference proteome</keyword>
<protein>
    <submittedName>
        <fullName evidence="2">Uncharacterized protein</fullName>
    </submittedName>
</protein>
<comment type="caution">
    <text evidence="2">The sequence shown here is derived from an EMBL/GenBank/DDBJ whole genome shotgun (WGS) entry which is preliminary data.</text>
</comment>
<dbReference type="OrthoDB" id="317647at2759"/>
<organism evidence="2 3">
    <name type="scientific">Paramecium octaurelia</name>
    <dbReference type="NCBI Taxonomy" id="43137"/>
    <lineage>
        <taxon>Eukaryota</taxon>
        <taxon>Sar</taxon>
        <taxon>Alveolata</taxon>
        <taxon>Ciliophora</taxon>
        <taxon>Intramacronucleata</taxon>
        <taxon>Oligohymenophorea</taxon>
        <taxon>Peniculida</taxon>
        <taxon>Parameciidae</taxon>
        <taxon>Paramecium</taxon>
    </lineage>
</organism>
<dbReference type="Proteomes" id="UP000683925">
    <property type="component" value="Unassembled WGS sequence"/>
</dbReference>
<evidence type="ECO:0000256" key="1">
    <source>
        <dbReference type="SAM" id="MobiDB-lite"/>
    </source>
</evidence>
<feature type="region of interest" description="Disordered" evidence="1">
    <location>
        <begin position="1"/>
        <end position="33"/>
    </location>
</feature>
<reference evidence="2" key="1">
    <citation type="submission" date="2021-01" db="EMBL/GenBank/DDBJ databases">
        <authorList>
            <consortium name="Genoscope - CEA"/>
            <person name="William W."/>
        </authorList>
    </citation>
    <scope>NUCLEOTIDE SEQUENCE</scope>
</reference>
<evidence type="ECO:0000313" key="3">
    <source>
        <dbReference type="Proteomes" id="UP000683925"/>
    </source>
</evidence>
<sequence length="171" mass="19722">MYKQNDQLKGWDIEQSMESDDGERKQVTQVSSITKTSPSDRLCLKKVYLKSPQLSPLRVHPSIHQTTPLRTSIQQKFVFSNQLINKKREKSKGCDVEMEQSQRVFIGNARVQQSVNVAHLRIKLNGIPGQPQHIKAYTQNQLQAIMHLKRRNLYLKSVLKKVRLLSMKGLS</sequence>
<name>A0A8S1VA25_PAROT</name>
<proteinExistence type="predicted"/>
<gene>
    <name evidence="2" type="ORF">POCTA_138.1.T0610275</name>
</gene>
<accession>A0A8S1VA25</accession>
<dbReference type="EMBL" id="CAJJDP010000060">
    <property type="protein sequence ID" value="CAD8173343.1"/>
    <property type="molecule type" value="Genomic_DNA"/>
</dbReference>
<dbReference type="OMA" id="VFANQFI"/>
<evidence type="ECO:0000313" key="2">
    <source>
        <dbReference type="EMBL" id="CAD8173343.1"/>
    </source>
</evidence>
<dbReference type="AlphaFoldDB" id="A0A8S1VA25"/>